<evidence type="ECO:0000256" key="5">
    <source>
        <dbReference type="PROSITE-ProRule" id="PRU00042"/>
    </source>
</evidence>
<protein>
    <recommendedName>
        <fullName evidence="6">C2H2-type domain-containing protein</fullName>
    </recommendedName>
</protein>
<dbReference type="InterPro" id="IPR036236">
    <property type="entry name" value="Znf_C2H2_sf"/>
</dbReference>
<dbReference type="InterPro" id="IPR051580">
    <property type="entry name" value="ZnF-Chromatin_assoc"/>
</dbReference>
<dbReference type="GeneID" id="19881062"/>
<dbReference type="AlphaFoldDB" id="L2GQK8"/>
<evidence type="ECO:0000313" key="7">
    <source>
        <dbReference type="EMBL" id="ELA42592.1"/>
    </source>
</evidence>
<proteinExistence type="predicted"/>
<sequence length="172" mass="19908">MRQYSSLMDKISRETTEPFSVCYGPFELLESDVSTKVNSKAIEVYDFSVVKISLSEKIDFGDESLDSSLKRDDDSSYYSYERDLIASDNSSKFSSGRNFPCPYKDCRKIYTSSYGLKYHMDHGHTAEKNNEKRPYICTIDNCGKTYKNNNGLKYHVLHAHKGHIFNESDYFM</sequence>
<dbReference type="EMBL" id="JH370131">
    <property type="protein sequence ID" value="ELA42592.1"/>
    <property type="molecule type" value="Genomic_DNA"/>
</dbReference>
<organism evidence="7 8">
    <name type="scientific">Vittaforma corneae (strain ATCC 50505)</name>
    <name type="common">Microsporidian parasite</name>
    <name type="synonym">Nosema corneum</name>
    <dbReference type="NCBI Taxonomy" id="993615"/>
    <lineage>
        <taxon>Eukaryota</taxon>
        <taxon>Fungi</taxon>
        <taxon>Fungi incertae sedis</taxon>
        <taxon>Microsporidia</taxon>
        <taxon>Nosematidae</taxon>
        <taxon>Vittaforma</taxon>
    </lineage>
</organism>
<dbReference type="SUPFAM" id="SSF57667">
    <property type="entry name" value="beta-beta-alpha zinc fingers"/>
    <property type="match status" value="1"/>
</dbReference>
<feature type="domain" description="C2H2-type" evidence="6">
    <location>
        <begin position="99"/>
        <end position="129"/>
    </location>
</feature>
<keyword evidence="2" id="KW-0677">Repeat</keyword>
<dbReference type="PROSITE" id="PS50157">
    <property type="entry name" value="ZINC_FINGER_C2H2_2"/>
    <property type="match status" value="2"/>
</dbReference>
<dbReference type="GO" id="GO:0005634">
    <property type="term" value="C:nucleus"/>
    <property type="evidence" value="ECO:0007669"/>
    <property type="project" value="TreeGrafter"/>
</dbReference>
<evidence type="ECO:0000256" key="2">
    <source>
        <dbReference type="ARBA" id="ARBA00022737"/>
    </source>
</evidence>
<evidence type="ECO:0000259" key="6">
    <source>
        <dbReference type="PROSITE" id="PS50157"/>
    </source>
</evidence>
<dbReference type="PANTHER" id="PTHR23057:SF0">
    <property type="entry name" value="JUXTAPOSED WITH ANOTHER ZINC FINGER PROTEIN 1"/>
    <property type="match status" value="1"/>
</dbReference>
<dbReference type="RefSeq" id="XP_007603797.1">
    <property type="nucleotide sequence ID" value="XM_007603735.1"/>
</dbReference>
<dbReference type="Pfam" id="PF00096">
    <property type="entry name" value="zf-C2H2"/>
    <property type="match status" value="2"/>
</dbReference>
<keyword evidence="8" id="KW-1185">Reference proteome</keyword>
<feature type="domain" description="C2H2-type" evidence="6">
    <location>
        <begin position="135"/>
        <end position="162"/>
    </location>
</feature>
<dbReference type="InterPro" id="IPR013087">
    <property type="entry name" value="Znf_C2H2_type"/>
</dbReference>
<evidence type="ECO:0000256" key="1">
    <source>
        <dbReference type="ARBA" id="ARBA00022723"/>
    </source>
</evidence>
<dbReference type="InParanoid" id="L2GQK8"/>
<evidence type="ECO:0000313" key="8">
    <source>
        <dbReference type="Proteomes" id="UP000011082"/>
    </source>
</evidence>
<dbReference type="STRING" id="993615.L2GQK8"/>
<dbReference type="Gene3D" id="3.30.160.60">
    <property type="entry name" value="Classic Zinc Finger"/>
    <property type="match status" value="2"/>
</dbReference>
<dbReference type="OrthoDB" id="3269380at2759"/>
<dbReference type="PROSITE" id="PS00028">
    <property type="entry name" value="ZINC_FINGER_C2H2_1"/>
    <property type="match status" value="2"/>
</dbReference>
<dbReference type="PANTHER" id="PTHR23057">
    <property type="entry name" value="JUXTAPOSED WITH ANOTHER ZINC FINGER PROTEIN 1"/>
    <property type="match status" value="1"/>
</dbReference>
<evidence type="ECO:0000256" key="3">
    <source>
        <dbReference type="ARBA" id="ARBA00022771"/>
    </source>
</evidence>
<dbReference type="VEuPathDB" id="MicrosporidiaDB:VICG_00344"/>
<name>L2GQK8_VITCO</name>
<dbReference type="SMART" id="SM00355">
    <property type="entry name" value="ZnF_C2H2"/>
    <property type="match status" value="2"/>
</dbReference>
<keyword evidence="3 5" id="KW-0863">Zinc-finger</keyword>
<dbReference type="HOGENOM" id="CLU_1556467_0_0_1"/>
<keyword evidence="4" id="KW-0862">Zinc</keyword>
<dbReference type="GO" id="GO:0008270">
    <property type="term" value="F:zinc ion binding"/>
    <property type="evidence" value="ECO:0007669"/>
    <property type="project" value="UniProtKB-KW"/>
</dbReference>
<accession>L2GQK8</accession>
<keyword evidence="1" id="KW-0479">Metal-binding</keyword>
<dbReference type="Proteomes" id="UP000011082">
    <property type="component" value="Unassembled WGS sequence"/>
</dbReference>
<gene>
    <name evidence="7" type="ORF">VICG_00344</name>
</gene>
<evidence type="ECO:0000256" key="4">
    <source>
        <dbReference type="ARBA" id="ARBA00022833"/>
    </source>
</evidence>
<reference evidence="8" key="1">
    <citation type="submission" date="2011-05" db="EMBL/GenBank/DDBJ databases">
        <title>The genome sequence of Vittaforma corneae strain ATCC 50505.</title>
        <authorList>
            <consortium name="The Broad Institute Genome Sequencing Platform"/>
            <person name="Cuomo C."/>
            <person name="Didier E."/>
            <person name="Bowers L."/>
            <person name="Young S.K."/>
            <person name="Zeng Q."/>
            <person name="Gargeya S."/>
            <person name="Fitzgerald M."/>
            <person name="Haas B."/>
            <person name="Abouelleil A."/>
            <person name="Alvarado L."/>
            <person name="Arachchi H.M."/>
            <person name="Berlin A."/>
            <person name="Chapman S.B."/>
            <person name="Gearin G."/>
            <person name="Goldberg J."/>
            <person name="Griggs A."/>
            <person name="Gujja S."/>
            <person name="Hansen M."/>
            <person name="Heiman D."/>
            <person name="Howarth C."/>
            <person name="Larimer J."/>
            <person name="Lui A."/>
            <person name="MacDonald P.J.P."/>
            <person name="McCowen C."/>
            <person name="Montmayeur A."/>
            <person name="Murphy C."/>
            <person name="Neiman D."/>
            <person name="Pearson M."/>
            <person name="Priest M."/>
            <person name="Roberts A."/>
            <person name="Saif S."/>
            <person name="Shea T."/>
            <person name="Sisk P."/>
            <person name="Stolte C."/>
            <person name="Sykes S."/>
            <person name="Wortman J."/>
            <person name="Nusbaum C."/>
            <person name="Birren B."/>
        </authorList>
    </citation>
    <scope>NUCLEOTIDE SEQUENCE [LARGE SCALE GENOMIC DNA]</scope>
    <source>
        <strain evidence="8">ATCC 50505</strain>
    </source>
</reference>